<reference evidence="1 2" key="1">
    <citation type="submission" date="2014-11" db="EMBL/GenBank/DDBJ databases">
        <title>Genetic blueprint of the zoonotic pathogen Toxocara canis.</title>
        <authorList>
            <person name="Zhu X.-Q."/>
            <person name="Korhonen P.K."/>
            <person name="Cai H."/>
            <person name="Young N.D."/>
            <person name="Nejsum P."/>
            <person name="von Samson-Himmelstjerna G."/>
            <person name="Boag P.R."/>
            <person name="Tan P."/>
            <person name="Li Q."/>
            <person name="Min J."/>
            <person name="Yang Y."/>
            <person name="Wang X."/>
            <person name="Fang X."/>
            <person name="Hall R.S."/>
            <person name="Hofmann A."/>
            <person name="Sternberg P.W."/>
            <person name="Jex A.R."/>
            <person name="Gasser R.B."/>
        </authorList>
    </citation>
    <scope>NUCLEOTIDE SEQUENCE [LARGE SCALE GENOMIC DNA]</scope>
    <source>
        <strain evidence="1">PN_DK_2014</strain>
    </source>
</reference>
<dbReference type="EMBL" id="JPKZ01021715">
    <property type="protein sequence ID" value="KHN71608.1"/>
    <property type="molecule type" value="Genomic_DNA"/>
</dbReference>
<evidence type="ECO:0000313" key="2">
    <source>
        <dbReference type="Proteomes" id="UP000031036"/>
    </source>
</evidence>
<sequence>MTVLGSLADSDIRYKLIGHYNEQTSSVLGSHDPDKIVNVLNDVAFDSAQSTTTAQMGNFTISARVECDKEIFARVNDSSLLPAAAHDIRVEPFARAMPRRSQQKYQLSVDISWQMPPNKSAFQIGLEITCMIRSEK</sequence>
<protein>
    <submittedName>
        <fullName evidence="1">Uncharacterized protein</fullName>
    </submittedName>
</protein>
<accession>A0A0B2UQE6</accession>
<proteinExistence type="predicted"/>
<organism evidence="1 2">
    <name type="scientific">Toxocara canis</name>
    <name type="common">Canine roundworm</name>
    <dbReference type="NCBI Taxonomy" id="6265"/>
    <lineage>
        <taxon>Eukaryota</taxon>
        <taxon>Metazoa</taxon>
        <taxon>Ecdysozoa</taxon>
        <taxon>Nematoda</taxon>
        <taxon>Chromadorea</taxon>
        <taxon>Rhabditida</taxon>
        <taxon>Spirurina</taxon>
        <taxon>Ascaridomorpha</taxon>
        <taxon>Ascaridoidea</taxon>
        <taxon>Toxocaridae</taxon>
        <taxon>Toxocara</taxon>
    </lineage>
</organism>
<gene>
    <name evidence="1" type="ORF">Tcan_03748</name>
</gene>
<dbReference type="STRING" id="6265.A0A0B2UQE6"/>
<comment type="caution">
    <text evidence="1">The sequence shown here is derived from an EMBL/GenBank/DDBJ whole genome shotgun (WGS) entry which is preliminary data.</text>
</comment>
<dbReference type="Proteomes" id="UP000031036">
    <property type="component" value="Unassembled WGS sequence"/>
</dbReference>
<keyword evidence="2" id="KW-1185">Reference proteome</keyword>
<dbReference type="Pfam" id="PF25519">
    <property type="entry name" value="ILCR1_N"/>
    <property type="match status" value="1"/>
</dbReference>
<evidence type="ECO:0000313" key="1">
    <source>
        <dbReference type="EMBL" id="KHN71608.1"/>
    </source>
</evidence>
<dbReference type="OrthoDB" id="5873838at2759"/>
<dbReference type="AlphaFoldDB" id="A0A0B2UQE6"/>
<name>A0A0B2UQE6_TOXCA</name>